<name>A0A1M6IF60_9ACTN</name>
<proteinExistence type="inferred from homology"/>
<accession>A0A1M6IF60</accession>
<dbReference type="InterPro" id="IPR008927">
    <property type="entry name" value="6-PGluconate_DH-like_C_sf"/>
</dbReference>
<feature type="domain" description="Ketopantoate reductase N-terminal" evidence="5">
    <location>
        <begin position="6"/>
        <end position="153"/>
    </location>
</feature>
<dbReference type="OrthoDB" id="9796561at2"/>
<dbReference type="PANTHER" id="PTHR21708">
    <property type="entry name" value="PROBABLE 2-DEHYDROPANTOATE 2-REDUCTASE"/>
    <property type="match status" value="1"/>
</dbReference>
<dbReference type="EC" id="1.1.1.169" evidence="4"/>
<evidence type="ECO:0000313" key="7">
    <source>
        <dbReference type="EMBL" id="SHJ32956.1"/>
    </source>
</evidence>
<keyword evidence="4" id="KW-0566">Pantothenate biosynthesis</keyword>
<dbReference type="InterPro" id="IPR051402">
    <property type="entry name" value="KPR-Related"/>
</dbReference>
<dbReference type="InterPro" id="IPR003710">
    <property type="entry name" value="ApbA"/>
</dbReference>
<dbReference type="STRING" id="1123357.SAMN02745244_02256"/>
<reference evidence="7 8" key="1">
    <citation type="submission" date="2016-11" db="EMBL/GenBank/DDBJ databases">
        <authorList>
            <person name="Jaros S."/>
            <person name="Januszkiewicz K."/>
            <person name="Wedrychowicz H."/>
        </authorList>
    </citation>
    <scope>NUCLEOTIDE SEQUENCE [LARGE SCALE GENOMIC DNA]</scope>
    <source>
        <strain evidence="7 8">DSM 12906</strain>
    </source>
</reference>
<dbReference type="Pfam" id="PF08546">
    <property type="entry name" value="ApbA_C"/>
    <property type="match status" value="1"/>
</dbReference>
<dbReference type="InterPro" id="IPR036291">
    <property type="entry name" value="NAD(P)-bd_dom_sf"/>
</dbReference>
<dbReference type="InterPro" id="IPR013332">
    <property type="entry name" value="KPR_N"/>
</dbReference>
<comment type="pathway">
    <text evidence="4">Cofactor biosynthesis; (R)-pantothenate biosynthesis; (R)-pantoate from 3-methyl-2-oxobutanoate: step 2/2.</text>
</comment>
<dbReference type="Pfam" id="PF02558">
    <property type="entry name" value="ApbA"/>
    <property type="match status" value="1"/>
</dbReference>
<dbReference type="GO" id="GO:0015940">
    <property type="term" value="P:pantothenate biosynthetic process"/>
    <property type="evidence" value="ECO:0007669"/>
    <property type="project" value="UniProtKB-UniPathway"/>
</dbReference>
<evidence type="ECO:0000313" key="8">
    <source>
        <dbReference type="Proteomes" id="UP000184512"/>
    </source>
</evidence>
<protein>
    <recommendedName>
        <fullName evidence="4">2-dehydropantoate 2-reductase</fullName>
        <ecNumber evidence="4">1.1.1.169</ecNumber>
    </recommendedName>
    <alternativeName>
        <fullName evidence="4">Ketopantoate reductase</fullName>
    </alternativeName>
</protein>
<dbReference type="NCBIfam" id="TIGR00745">
    <property type="entry name" value="apbA_panE"/>
    <property type="match status" value="1"/>
</dbReference>
<evidence type="ECO:0000256" key="3">
    <source>
        <dbReference type="ARBA" id="ARBA00023002"/>
    </source>
</evidence>
<evidence type="ECO:0000259" key="5">
    <source>
        <dbReference type="Pfam" id="PF02558"/>
    </source>
</evidence>
<dbReference type="GO" id="GO:0005737">
    <property type="term" value="C:cytoplasm"/>
    <property type="evidence" value="ECO:0007669"/>
    <property type="project" value="TreeGrafter"/>
</dbReference>
<dbReference type="AlphaFoldDB" id="A0A1M6IF60"/>
<comment type="similarity">
    <text evidence="1 4">Belongs to the ketopantoate reductase family.</text>
</comment>
<dbReference type="InterPro" id="IPR013328">
    <property type="entry name" value="6PGD_dom2"/>
</dbReference>
<dbReference type="Gene3D" id="1.10.1040.10">
    <property type="entry name" value="N-(1-d-carboxylethyl)-l-norvaline Dehydrogenase, domain 2"/>
    <property type="match status" value="1"/>
</dbReference>
<dbReference type="InterPro" id="IPR013752">
    <property type="entry name" value="KPA_reductase"/>
</dbReference>
<organism evidence="7 8">
    <name type="scientific">Tessaracoccus bendigoensis DSM 12906</name>
    <dbReference type="NCBI Taxonomy" id="1123357"/>
    <lineage>
        <taxon>Bacteria</taxon>
        <taxon>Bacillati</taxon>
        <taxon>Actinomycetota</taxon>
        <taxon>Actinomycetes</taxon>
        <taxon>Propionibacteriales</taxon>
        <taxon>Propionibacteriaceae</taxon>
        <taxon>Tessaracoccus</taxon>
    </lineage>
</organism>
<keyword evidence="3 4" id="KW-0560">Oxidoreductase</keyword>
<dbReference type="RefSeq" id="WP_073188287.1">
    <property type="nucleotide sequence ID" value="NZ_FQZG01000040.1"/>
</dbReference>
<evidence type="ECO:0000256" key="2">
    <source>
        <dbReference type="ARBA" id="ARBA00022857"/>
    </source>
</evidence>
<evidence type="ECO:0000256" key="1">
    <source>
        <dbReference type="ARBA" id="ARBA00007870"/>
    </source>
</evidence>
<keyword evidence="8" id="KW-1185">Reference proteome</keyword>
<dbReference type="SUPFAM" id="SSF48179">
    <property type="entry name" value="6-phosphogluconate dehydrogenase C-terminal domain-like"/>
    <property type="match status" value="1"/>
</dbReference>
<dbReference type="UniPathway" id="UPA00028">
    <property type="reaction ID" value="UER00004"/>
</dbReference>
<comment type="function">
    <text evidence="4">Catalyzes the NADPH-dependent reduction of ketopantoate into pantoic acid.</text>
</comment>
<evidence type="ECO:0000259" key="6">
    <source>
        <dbReference type="Pfam" id="PF08546"/>
    </source>
</evidence>
<keyword evidence="2 4" id="KW-0521">NADP</keyword>
<dbReference type="GO" id="GO:0008677">
    <property type="term" value="F:2-dehydropantoate 2-reductase activity"/>
    <property type="evidence" value="ECO:0007669"/>
    <property type="project" value="UniProtKB-EC"/>
</dbReference>
<dbReference type="SUPFAM" id="SSF51735">
    <property type="entry name" value="NAD(P)-binding Rossmann-fold domains"/>
    <property type="match status" value="1"/>
</dbReference>
<gene>
    <name evidence="7" type="ORF">SAMN02745244_02256</name>
</gene>
<dbReference type="EMBL" id="FQZG01000040">
    <property type="protein sequence ID" value="SHJ32956.1"/>
    <property type="molecule type" value="Genomic_DNA"/>
</dbReference>
<dbReference type="Gene3D" id="3.40.50.720">
    <property type="entry name" value="NAD(P)-binding Rossmann-like Domain"/>
    <property type="match status" value="1"/>
</dbReference>
<comment type="catalytic activity">
    <reaction evidence="4">
        <text>(R)-pantoate + NADP(+) = 2-dehydropantoate + NADPH + H(+)</text>
        <dbReference type="Rhea" id="RHEA:16233"/>
        <dbReference type="ChEBI" id="CHEBI:11561"/>
        <dbReference type="ChEBI" id="CHEBI:15378"/>
        <dbReference type="ChEBI" id="CHEBI:15980"/>
        <dbReference type="ChEBI" id="CHEBI:57783"/>
        <dbReference type="ChEBI" id="CHEBI:58349"/>
        <dbReference type="EC" id="1.1.1.169"/>
    </reaction>
</comment>
<feature type="domain" description="Ketopantoate reductase C-terminal" evidence="6">
    <location>
        <begin position="177"/>
        <end position="299"/>
    </location>
</feature>
<sequence length="304" mass="31081">MEAFKILIVGAGATGGALGTRLLEAGRDVTFLVRPGRAAALAGNGLRFVAPDGDRRHPVKTITDTDGADPFDLVFVAVKAPAIPSVLKSMAGAVGPATVIVPILNGLDHLEALQDAYPGQIVGGLVKIVATVGDDGQVEQMTRMFSLTIGALSRKAVPSAVAAALDVPGIDLALDENITDRLWEKWAFIAAAGAITCLFRNSVGNILAGGGREAIVGLIAEAEAVAAAAGHPVGAEAHRRSTALLLQEGSAFTSSLYRDLLRGDAVEAGHILGALIGRADTLGVPTPLTKLAMVSIRAHEAAQG</sequence>
<dbReference type="Proteomes" id="UP000184512">
    <property type="component" value="Unassembled WGS sequence"/>
</dbReference>
<dbReference type="PANTHER" id="PTHR21708:SF26">
    <property type="entry name" value="2-DEHYDROPANTOATE 2-REDUCTASE"/>
    <property type="match status" value="1"/>
</dbReference>
<evidence type="ECO:0000256" key="4">
    <source>
        <dbReference type="RuleBase" id="RU362068"/>
    </source>
</evidence>